<accession>A0AAD4PW06</accession>
<feature type="region of interest" description="Disordered" evidence="1">
    <location>
        <begin position="1"/>
        <end position="36"/>
    </location>
</feature>
<sequence>MPSRTYQNRPSPASHSSTTSSSDASEQSKSTAPTIYSHQLIVKNELLPFSTGDARDSNSTYASTVSSSEDLPQKPQFEVVADRQEVFPTNAIPSNSSTFADVFPSGRRLLIRHDDSTLDGNMNLRIDTLLLHKGRMQQEMTLFHLRMHDLRSRTFSFRRYCRDSGREVCHSRRLAHATPSLGPALRRSWSSVLSGMRPASNAVPFLHRQDYSSKRSPVDEEAINDDLNLNLDSNTAETLTNSILLEFSNYARVELSRINPSKRYEFEYWSTKYQWRRECRKEGDYKEISYHLVNLDTSKVVAHIVPEVLTPMELVEEESKGGWVPPCSLWISDASVYERMHDIADAIVATGVIALADDSIRRRWHSKRHVILNLTRKPSLIDSLGPKRLIDEMFHRRGSA</sequence>
<organism evidence="2 3">
    <name type="scientific">Talaromyces proteolyticus</name>
    <dbReference type="NCBI Taxonomy" id="1131652"/>
    <lineage>
        <taxon>Eukaryota</taxon>
        <taxon>Fungi</taxon>
        <taxon>Dikarya</taxon>
        <taxon>Ascomycota</taxon>
        <taxon>Pezizomycotina</taxon>
        <taxon>Eurotiomycetes</taxon>
        <taxon>Eurotiomycetidae</taxon>
        <taxon>Eurotiales</taxon>
        <taxon>Trichocomaceae</taxon>
        <taxon>Talaromyces</taxon>
        <taxon>Talaromyces sect. Bacilispori</taxon>
    </lineage>
</organism>
<dbReference type="AlphaFoldDB" id="A0AAD4PW06"/>
<keyword evidence="3" id="KW-1185">Reference proteome</keyword>
<feature type="compositionally biased region" description="Polar residues" evidence="1">
    <location>
        <begin position="1"/>
        <end position="10"/>
    </location>
</feature>
<evidence type="ECO:0000313" key="2">
    <source>
        <dbReference type="EMBL" id="KAH8690895.1"/>
    </source>
</evidence>
<gene>
    <name evidence="2" type="ORF">BGW36DRAFT_306153</name>
</gene>
<reference evidence="2" key="1">
    <citation type="submission" date="2021-12" db="EMBL/GenBank/DDBJ databases">
        <title>Convergent genome expansion in fungi linked to evolution of root-endophyte symbiosis.</title>
        <authorList>
            <consortium name="DOE Joint Genome Institute"/>
            <person name="Ke Y.-H."/>
            <person name="Bonito G."/>
            <person name="Liao H.-L."/>
            <person name="Looney B."/>
            <person name="Rojas-Flechas A."/>
            <person name="Nash J."/>
            <person name="Hameed K."/>
            <person name="Schadt C."/>
            <person name="Martin F."/>
            <person name="Crous P.W."/>
            <person name="Miettinen O."/>
            <person name="Magnuson J.K."/>
            <person name="Labbe J."/>
            <person name="Jacobson D."/>
            <person name="Doktycz M.J."/>
            <person name="Veneault-Fourrey C."/>
            <person name="Kuo A."/>
            <person name="Mondo S."/>
            <person name="Calhoun S."/>
            <person name="Riley R."/>
            <person name="Ohm R."/>
            <person name="LaButti K."/>
            <person name="Andreopoulos B."/>
            <person name="Pangilinan J."/>
            <person name="Nolan M."/>
            <person name="Tritt A."/>
            <person name="Clum A."/>
            <person name="Lipzen A."/>
            <person name="Daum C."/>
            <person name="Barry K."/>
            <person name="Grigoriev I.V."/>
            <person name="Vilgalys R."/>
        </authorList>
    </citation>
    <scope>NUCLEOTIDE SEQUENCE</scope>
    <source>
        <strain evidence="2">PMI_201</strain>
    </source>
</reference>
<feature type="region of interest" description="Disordered" evidence="1">
    <location>
        <begin position="52"/>
        <end position="71"/>
    </location>
</feature>
<evidence type="ECO:0000256" key="1">
    <source>
        <dbReference type="SAM" id="MobiDB-lite"/>
    </source>
</evidence>
<feature type="compositionally biased region" description="Low complexity" evidence="1">
    <location>
        <begin position="57"/>
        <end position="68"/>
    </location>
</feature>
<dbReference type="RefSeq" id="XP_046067091.1">
    <property type="nucleotide sequence ID" value="XM_046212125.1"/>
</dbReference>
<proteinExistence type="predicted"/>
<protein>
    <submittedName>
        <fullName evidence="2">Uncharacterized protein</fullName>
    </submittedName>
</protein>
<comment type="caution">
    <text evidence="2">The sequence shown here is derived from an EMBL/GenBank/DDBJ whole genome shotgun (WGS) entry which is preliminary data.</text>
</comment>
<dbReference type="Proteomes" id="UP001201262">
    <property type="component" value="Unassembled WGS sequence"/>
</dbReference>
<feature type="compositionally biased region" description="Low complexity" evidence="1">
    <location>
        <begin position="11"/>
        <end position="32"/>
    </location>
</feature>
<dbReference type="EMBL" id="JAJTJA010000013">
    <property type="protein sequence ID" value="KAH8690895.1"/>
    <property type="molecule type" value="Genomic_DNA"/>
</dbReference>
<name>A0AAD4PW06_9EURO</name>
<dbReference type="GeneID" id="70242412"/>
<evidence type="ECO:0000313" key="3">
    <source>
        <dbReference type="Proteomes" id="UP001201262"/>
    </source>
</evidence>